<dbReference type="Pfam" id="PF01047">
    <property type="entry name" value="MarR"/>
    <property type="match status" value="1"/>
</dbReference>
<dbReference type="Proteomes" id="UP001409291">
    <property type="component" value="Unassembled WGS sequence"/>
</dbReference>
<comment type="caution">
    <text evidence="5">The sequence shown here is derived from an EMBL/GenBank/DDBJ whole genome shotgun (WGS) entry which is preliminary data.</text>
</comment>
<evidence type="ECO:0000259" key="4">
    <source>
        <dbReference type="PROSITE" id="PS50995"/>
    </source>
</evidence>
<dbReference type="PROSITE" id="PS50995">
    <property type="entry name" value="HTH_MARR_2"/>
    <property type="match status" value="1"/>
</dbReference>
<keyword evidence="1" id="KW-0805">Transcription regulation</keyword>
<dbReference type="SMART" id="SM00347">
    <property type="entry name" value="HTH_MARR"/>
    <property type="match status" value="1"/>
</dbReference>
<proteinExistence type="predicted"/>
<evidence type="ECO:0000313" key="6">
    <source>
        <dbReference type="Proteomes" id="UP001409291"/>
    </source>
</evidence>
<dbReference type="PANTHER" id="PTHR33164">
    <property type="entry name" value="TRANSCRIPTIONAL REGULATOR, MARR FAMILY"/>
    <property type="match status" value="1"/>
</dbReference>
<name>A0ABV0BQD9_9SPHI</name>
<dbReference type="PANTHER" id="PTHR33164:SF64">
    <property type="entry name" value="TRANSCRIPTIONAL REGULATOR SLYA"/>
    <property type="match status" value="1"/>
</dbReference>
<evidence type="ECO:0000256" key="3">
    <source>
        <dbReference type="ARBA" id="ARBA00023163"/>
    </source>
</evidence>
<evidence type="ECO:0000256" key="1">
    <source>
        <dbReference type="ARBA" id="ARBA00023015"/>
    </source>
</evidence>
<feature type="domain" description="HTH marR-type" evidence="4">
    <location>
        <begin position="1"/>
        <end position="148"/>
    </location>
</feature>
<dbReference type="InterPro" id="IPR036390">
    <property type="entry name" value="WH_DNA-bd_sf"/>
</dbReference>
<organism evidence="5 6">
    <name type="scientific">Sphingobacterium kitahiroshimense</name>
    <dbReference type="NCBI Taxonomy" id="470446"/>
    <lineage>
        <taxon>Bacteria</taxon>
        <taxon>Pseudomonadati</taxon>
        <taxon>Bacteroidota</taxon>
        <taxon>Sphingobacteriia</taxon>
        <taxon>Sphingobacteriales</taxon>
        <taxon>Sphingobacteriaceae</taxon>
        <taxon>Sphingobacterium</taxon>
    </lineage>
</organism>
<dbReference type="EMBL" id="JBDJNQ010000002">
    <property type="protein sequence ID" value="MEN5376995.1"/>
    <property type="molecule type" value="Genomic_DNA"/>
</dbReference>
<sequence>MLNEDLIGKIEFYDFLTGKATTAISRRMQRNLKDVGINITAEQWSILYNLWQEEGLTQQELAIRTFRDKPSITRLINNLEKLNLVIRVNDKDDRRSNLIYLTKSARKLKEMGMQQANKTIAEALDGVSPDTIDMAQVTLQQVICNLRK</sequence>
<dbReference type="RefSeq" id="WP_021190462.1">
    <property type="nucleotide sequence ID" value="NZ_JAOQNK010000001.1"/>
</dbReference>
<evidence type="ECO:0000313" key="5">
    <source>
        <dbReference type="EMBL" id="MEN5376995.1"/>
    </source>
</evidence>
<keyword evidence="6" id="KW-1185">Reference proteome</keyword>
<reference evidence="5 6" key="1">
    <citation type="submission" date="2024-04" db="EMBL/GenBank/DDBJ databases">
        <title>WGS of bacteria from Torrens River.</title>
        <authorList>
            <person name="Wyrsch E.R."/>
            <person name="Drigo B."/>
        </authorList>
    </citation>
    <scope>NUCLEOTIDE SEQUENCE [LARGE SCALE GENOMIC DNA]</scope>
    <source>
        <strain evidence="5 6">TWI391</strain>
    </source>
</reference>
<dbReference type="InterPro" id="IPR036388">
    <property type="entry name" value="WH-like_DNA-bd_sf"/>
</dbReference>
<keyword evidence="3" id="KW-0804">Transcription</keyword>
<dbReference type="Gene3D" id="1.10.10.10">
    <property type="entry name" value="Winged helix-like DNA-binding domain superfamily/Winged helix DNA-binding domain"/>
    <property type="match status" value="1"/>
</dbReference>
<keyword evidence="2" id="KW-0238">DNA-binding</keyword>
<gene>
    <name evidence="5" type="ORF">ABE541_06960</name>
</gene>
<protein>
    <submittedName>
        <fullName evidence="5">MarR family transcriptional regulator</fullName>
    </submittedName>
</protein>
<dbReference type="InterPro" id="IPR000835">
    <property type="entry name" value="HTH_MarR-typ"/>
</dbReference>
<dbReference type="SUPFAM" id="SSF46785">
    <property type="entry name" value="Winged helix' DNA-binding domain"/>
    <property type="match status" value="1"/>
</dbReference>
<evidence type="ECO:0000256" key="2">
    <source>
        <dbReference type="ARBA" id="ARBA00023125"/>
    </source>
</evidence>
<dbReference type="PRINTS" id="PR00598">
    <property type="entry name" value="HTHMARR"/>
</dbReference>
<dbReference type="InterPro" id="IPR039422">
    <property type="entry name" value="MarR/SlyA-like"/>
</dbReference>
<accession>A0ABV0BQD9</accession>